<proteinExistence type="predicted"/>
<feature type="region of interest" description="Disordered" evidence="3">
    <location>
        <begin position="369"/>
        <end position="397"/>
    </location>
</feature>
<feature type="domain" description="Methyltransferase type 11" evidence="4">
    <location>
        <begin position="124"/>
        <end position="221"/>
    </location>
</feature>
<evidence type="ECO:0000313" key="6">
    <source>
        <dbReference type="Proteomes" id="UP000887458"/>
    </source>
</evidence>
<dbReference type="PANTHER" id="PTHR13069">
    <property type="entry name" value="ALKYLATED DNA REPAIR PROTEIN ALKB HOMOLOG 8"/>
    <property type="match status" value="1"/>
</dbReference>
<protein>
    <recommendedName>
        <fullName evidence="4">Methyltransferase type 11 domain-containing protein</fullName>
    </recommendedName>
</protein>
<keyword evidence="6" id="KW-1185">Reference proteome</keyword>
<evidence type="ECO:0000313" key="5">
    <source>
        <dbReference type="EMBL" id="KAH9414058.1"/>
    </source>
</evidence>
<evidence type="ECO:0000259" key="4">
    <source>
        <dbReference type="Pfam" id="PF08241"/>
    </source>
</evidence>
<keyword evidence="1" id="KW-0489">Methyltransferase</keyword>
<feature type="compositionally biased region" description="Polar residues" evidence="3">
    <location>
        <begin position="387"/>
        <end position="397"/>
    </location>
</feature>
<feature type="region of interest" description="Disordered" evidence="3">
    <location>
        <begin position="50"/>
        <end position="74"/>
    </location>
</feature>
<evidence type="ECO:0000256" key="3">
    <source>
        <dbReference type="SAM" id="MobiDB-lite"/>
    </source>
</evidence>
<reference evidence="5 6" key="1">
    <citation type="journal article" date="2018" name="J. Allergy Clin. Immunol.">
        <title>High-quality assembly of Dermatophagoides pteronyssinus genome and transcriptome reveals a wide range of novel allergens.</title>
        <authorList>
            <person name="Liu X.Y."/>
            <person name="Yang K.Y."/>
            <person name="Wang M.Q."/>
            <person name="Kwok J.S."/>
            <person name="Zeng X."/>
            <person name="Yang Z."/>
            <person name="Xiao X.J."/>
            <person name="Lau C.P."/>
            <person name="Li Y."/>
            <person name="Huang Z.M."/>
            <person name="Ba J.G."/>
            <person name="Yim A.K."/>
            <person name="Ouyang C.Y."/>
            <person name="Ngai S.M."/>
            <person name="Chan T.F."/>
            <person name="Leung E.L."/>
            <person name="Liu L."/>
            <person name="Liu Z.G."/>
            <person name="Tsui S.K."/>
        </authorList>
    </citation>
    <scope>NUCLEOTIDE SEQUENCE [LARGE SCALE GENOMIC DNA]</scope>
    <source>
        <strain evidence="5">Derp</strain>
    </source>
</reference>
<feature type="compositionally biased region" description="Basic residues" evidence="3">
    <location>
        <begin position="63"/>
        <end position="74"/>
    </location>
</feature>
<accession>A0ABQ8IUS5</accession>
<dbReference type="CDD" id="cd02440">
    <property type="entry name" value="AdoMet_MTases"/>
    <property type="match status" value="1"/>
</dbReference>
<dbReference type="InterPro" id="IPR051422">
    <property type="entry name" value="AlkB_tRNA_MeTrf/Diox"/>
</dbReference>
<organism evidence="5 6">
    <name type="scientific">Dermatophagoides pteronyssinus</name>
    <name type="common">European house dust mite</name>
    <dbReference type="NCBI Taxonomy" id="6956"/>
    <lineage>
        <taxon>Eukaryota</taxon>
        <taxon>Metazoa</taxon>
        <taxon>Ecdysozoa</taxon>
        <taxon>Arthropoda</taxon>
        <taxon>Chelicerata</taxon>
        <taxon>Arachnida</taxon>
        <taxon>Acari</taxon>
        <taxon>Acariformes</taxon>
        <taxon>Sarcoptiformes</taxon>
        <taxon>Astigmata</taxon>
        <taxon>Psoroptidia</taxon>
        <taxon>Analgoidea</taxon>
        <taxon>Pyroglyphidae</taxon>
        <taxon>Dermatophagoidinae</taxon>
        <taxon>Dermatophagoides</taxon>
    </lineage>
</organism>
<reference evidence="5 6" key="2">
    <citation type="journal article" date="2022" name="Mol. Biol. Evol.">
        <title>Comparative Genomics Reveals Insights into the Divergent Evolution of Astigmatic Mites and Household Pest Adaptations.</title>
        <authorList>
            <person name="Xiong Q."/>
            <person name="Wan A.T."/>
            <person name="Liu X."/>
            <person name="Fung C.S."/>
            <person name="Xiao X."/>
            <person name="Malainual N."/>
            <person name="Hou J."/>
            <person name="Wang L."/>
            <person name="Wang M."/>
            <person name="Yang K.Y."/>
            <person name="Cui Y."/>
            <person name="Leung E.L."/>
            <person name="Nong W."/>
            <person name="Shin S.K."/>
            <person name="Au S.W."/>
            <person name="Jeong K.Y."/>
            <person name="Chew F.T."/>
            <person name="Hui J.H."/>
            <person name="Leung T.F."/>
            <person name="Tungtrongchitr A."/>
            <person name="Zhong N."/>
            <person name="Liu Z."/>
            <person name="Tsui S.K."/>
        </authorList>
    </citation>
    <scope>NUCLEOTIDE SEQUENCE [LARGE SCALE GENOMIC DNA]</scope>
    <source>
        <strain evidence="5">Derp</strain>
    </source>
</reference>
<evidence type="ECO:0000256" key="2">
    <source>
        <dbReference type="ARBA" id="ARBA00022679"/>
    </source>
</evidence>
<gene>
    <name evidence="5" type="ORF">DERP_012537</name>
</gene>
<dbReference type="Pfam" id="PF08241">
    <property type="entry name" value="Methyltransf_11"/>
    <property type="match status" value="1"/>
</dbReference>
<comment type="caution">
    <text evidence="5">The sequence shown here is derived from an EMBL/GenBank/DDBJ whole genome shotgun (WGS) entry which is preliminary data.</text>
</comment>
<dbReference type="EMBL" id="NJHN03000114">
    <property type="protein sequence ID" value="KAH9414058.1"/>
    <property type="molecule type" value="Genomic_DNA"/>
</dbReference>
<dbReference type="InterPro" id="IPR029063">
    <property type="entry name" value="SAM-dependent_MTases_sf"/>
</dbReference>
<dbReference type="Gene3D" id="3.40.50.150">
    <property type="entry name" value="Vaccinia Virus protein VP39"/>
    <property type="match status" value="2"/>
</dbReference>
<name>A0ABQ8IUS5_DERPT</name>
<dbReference type="PANTHER" id="PTHR13069:SF37">
    <property type="entry name" value="FIRE DANCER"/>
    <property type="match status" value="1"/>
</dbReference>
<dbReference type="Proteomes" id="UP000887458">
    <property type="component" value="Unassembled WGS sequence"/>
</dbReference>
<sequence length="940" mass="106131">MAVSISSNLQSTQYIDISAKKNRNSFSSFSSATNPTTISTLLDVPIINNRTKKHDHHHENQRNHRKNRRRKQKHFLTRTKAIEQTYVHDVYSIIAKSPDLQCISPYGTSVKQFLSDFESGSLILDVGCADGQYLNQHSNMLLVGLEHCEQWFQHENYNHESDNVISNYLLLGDVVYLPFRDDLFDGILCCGVIHHLSTLDRRIIALRELARIMRIGGRVLITVTGYRNVPAIGDRIQSQDLLIKVTNNNKKQIVDIDGNSKRYSLTASESSASGFADDDQTKNGHSSSNNSELENCYSFFKKAIKRFSLASSNIYPFRTSIDSSPSATIHNQFIFNLGNGDDYPIELTNLNDDVDNVDEEDGDKISLYSSTTTTTTSDADSALSSSFNRSSGCMSQTSQSTMNNVMFSSSSILMTIKEHLLLWKAQVATSIEQSLQSFDVDDMNLDDSHKNFQLKQQQQQPQIYHRFSLPIAGLWRPISNLNKTLDNNLSPKSASAAKSKSAKNKIYASNDLESTQMMLLPLDNNAGTDFDHKDINLNRMIAKQNIKLIENKTMDGNELHFIKKCSNQKSKKKFNRIKFQKSLSAESSSATIIHCCHFKLLAYYSMPELSTLFNEPANFSRQVHRKDSDLKPRRTIKSLHIKNSTNDTALKRNSIEKSEPLPTKLQQVVSAAHEDQSTKPLPAKPKAIDAAKFAKKLLRQRSFSADYQPEEVKLQPDPPRRFSASPNIETHRYNNVDHIPHHQQISMDSEESFVTIIPANCNARESINISDNMTEFDLEEDDECTTDLIISPNEIYSCSSEEEDAYCESLDNDTSDDTSISSVLEATIKSVSRSESTESQNDAITTISSIDEFTGRAADNSTAIIDNMASSMPDTTNTFIAPQQQSSPVTLHQYYHIFHHGELEQMIEEHVQNLHVIDTYYNEIAMCWCVVVEKINVWTI</sequence>
<keyword evidence="2" id="KW-0808">Transferase</keyword>
<feature type="compositionally biased region" description="Low complexity" evidence="3">
    <location>
        <begin position="369"/>
        <end position="386"/>
    </location>
</feature>
<dbReference type="SUPFAM" id="SSF53335">
    <property type="entry name" value="S-adenosyl-L-methionine-dependent methyltransferases"/>
    <property type="match status" value="1"/>
</dbReference>
<dbReference type="InterPro" id="IPR013216">
    <property type="entry name" value="Methyltransf_11"/>
</dbReference>
<evidence type="ECO:0000256" key="1">
    <source>
        <dbReference type="ARBA" id="ARBA00022603"/>
    </source>
</evidence>